<dbReference type="InterPro" id="IPR007221">
    <property type="entry name" value="MreC"/>
</dbReference>
<dbReference type="RefSeq" id="WP_187657413.1">
    <property type="nucleotide sequence ID" value="NZ_JACSOD020000483.1"/>
</dbReference>
<name>A0ABS2CX95_9FLAO</name>
<comment type="similarity">
    <text evidence="1 5">Belongs to the MreC family.</text>
</comment>
<evidence type="ECO:0000256" key="1">
    <source>
        <dbReference type="ARBA" id="ARBA00009369"/>
    </source>
</evidence>
<feature type="domain" description="Rod shape-determining protein MreC beta-barrel core" evidence="6">
    <location>
        <begin position="109"/>
        <end position="257"/>
    </location>
</feature>
<dbReference type="PANTHER" id="PTHR34138:SF1">
    <property type="entry name" value="CELL SHAPE-DETERMINING PROTEIN MREC"/>
    <property type="match status" value="1"/>
</dbReference>
<comment type="function">
    <text evidence="5">Involved in formation and maintenance of cell shape.</text>
</comment>
<proteinExistence type="inferred from homology"/>
<keyword evidence="8" id="KW-1185">Reference proteome</keyword>
<keyword evidence="3 5" id="KW-0133">Cell shape</keyword>
<evidence type="ECO:0000256" key="4">
    <source>
        <dbReference type="ARBA" id="ARBA00032089"/>
    </source>
</evidence>
<evidence type="ECO:0000313" key="8">
    <source>
        <dbReference type="Proteomes" id="UP000759529"/>
    </source>
</evidence>
<dbReference type="Gene3D" id="2.40.10.350">
    <property type="entry name" value="Rod shape-determining protein MreC, domain 2"/>
    <property type="match status" value="1"/>
</dbReference>
<reference evidence="7 8" key="1">
    <citation type="submission" date="2021-02" db="EMBL/GenBank/DDBJ databases">
        <authorList>
            <person name="Jung H.S."/>
            <person name="Chun B.H."/>
            <person name="Jeon C.O."/>
        </authorList>
    </citation>
    <scope>NUCLEOTIDE SEQUENCE [LARGE SCALE GENOMIC DNA]</scope>
    <source>
        <strain evidence="7 8">LMG 25203</strain>
    </source>
</reference>
<evidence type="ECO:0000259" key="6">
    <source>
        <dbReference type="Pfam" id="PF04085"/>
    </source>
</evidence>
<organism evidence="7 8">
    <name type="scientific">Flavobacterium macrobrachii</name>
    <dbReference type="NCBI Taxonomy" id="591204"/>
    <lineage>
        <taxon>Bacteria</taxon>
        <taxon>Pseudomonadati</taxon>
        <taxon>Bacteroidota</taxon>
        <taxon>Flavobacteriia</taxon>
        <taxon>Flavobacteriales</taxon>
        <taxon>Flavobacteriaceae</taxon>
        <taxon>Flavobacterium</taxon>
    </lineage>
</organism>
<evidence type="ECO:0000256" key="2">
    <source>
        <dbReference type="ARBA" id="ARBA00013855"/>
    </source>
</evidence>
<dbReference type="EMBL" id="JACSOD020000483">
    <property type="protein sequence ID" value="MBM6499526.1"/>
    <property type="molecule type" value="Genomic_DNA"/>
</dbReference>
<dbReference type="Gene3D" id="2.40.10.340">
    <property type="entry name" value="Rod shape-determining protein MreC, domain 1"/>
    <property type="match status" value="1"/>
</dbReference>
<sequence length="275" mass="30930">MQQIFSFLFKNSYRLLFLLLLVLSLGLTIQSHSYHKSKVISSANFLTGGIYQKVNNINEYFNLKSQNDELAFENARLKALLFNTKDSTKLPEIDTIKGVKKTDVIISKVIHNSYSRHENYLTIQNGSKDGIKQDMGVINSAGIIGIVDDVSPGYATVISILNVKSQINAKLKKSNHFGSLVWNGKSTGFVQLIDVPRLAGVRKGDTIVTGGQSHIFPENIGIGTIEKVYIEEETNYYVIDVKLFNDMTNLGYVYVIKNKDREEIIQLESKIKKDE</sequence>
<dbReference type="Pfam" id="PF04085">
    <property type="entry name" value="MreC"/>
    <property type="match status" value="1"/>
</dbReference>
<dbReference type="InterPro" id="IPR055342">
    <property type="entry name" value="MreC_beta-barrel_core"/>
</dbReference>
<accession>A0ABS2CX95</accession>
<evidence type="ECO:0000256" key="3">
    <source>
        <dbReference type="ARBA" id="ARBA00022960"/>
    </source>
</evidence>
<evidence type="ECO:0000256" key="5">
    <source>
        <dbReference type="PIRNR" id="PIRNR038471"/>
    </source>
</evidence>
<evidence type="ECO:0000313" key="7">
    <source>
        <dbReference type="EMBL" id="MBM6499526.1"/>
    </source>
</evidence>
<comment type="caution">
    <text evidence="7">The sequence shown here is derived from an EMBL/GenBank/DDBJ whole genome shotgun (WGS) entry which is preliminary data.</text>
</comment>
<dbReference type="InterPro" id="IPR042175">
    <property type="entry name" value="Cell/Rod_MreC_2"/>
</dbReference>
<gene>
    <name evidence="7" type="primary">mreC</name>
    <name evidence="7" type="ORF">H9X54_009480</name>
</gene>
<protein>
    <recommendedName>
        <fullName evidence="2 5">Cell shape-determining protein MreC</fullName>
    </recommendedName>
    <alternativeName>
        <fullName evidence="4 5">Cell shape protein MreC</fullName>
    </alternativeName>
</protein>
<dbReference type="InterPro" id="IPR042177">
    <property type="entry name" value="Cell/Rod_1"/>
</dbReference>
<dbReference type="Proteomes" id="UP000759529">
    <property type="component" value="Unassembled WGS sequence"/>
</dbReference>
<dbReference type="NCBIfam" id="NF010532">
    <property type="entry name" value="PRK13922.9-3"/>
    <property type="match status" value="1"/>
</dbReference>
<dbReference type="PIRSF" id="PIRSF038471">
    <property type="entry name" value="MreC"/>
    <property type="match status" value="1"/>
</dbReference>
<dbReference type="PANTHER" id="PTHR34138">
    <property type="entry name" value="CELL SHAPE-DETERMINING PROTEIN MREC"/>
    <property type="match status" value="1"/>
</dbReference>